<dbReference type="PROSITE" id="PS50305">
    <property type="entry name" value="SIRTUIN"/>
    <property type="match status" value="1"/>
</dbReference>
<feature type="compositionally biased region" description="Basic and acidic residues" evidence="8">
    <location>
        <begin position="345"/>
        <end position="361"/>
    </location>
</feature>
<feature type="region of interest" description="Disordered" evidence="8">
    <location>
        <begin position="102"/>
        <end position="141"/>
    </location>
</feature>
<evidence type="ECO:0000256" key="3">
    <source>
        <dbReference type="ARBA" id="ARBA00022679"/>
    </source>
</evidence>
<dbReference type="InterPro" id="IPR026591">
    <property type="entry name" value="Sirtuin_cat_small_dom_sf"/>
</dbReference>
<keyword evidence="3" id="KW-0808">Transferase</keyword>
<protein>
    <submittedName>
        <fullName evidence="11">NAD-dependent deacetylase sirtuin-2</fullName>
    </submittedName>
</protein>
<dbReference type="InterPro" id="IPR029035">
    <property type="entry name" value="DHS-like_NAD/FAD-binding_dom"/>
</dbReference>
<feature type="compositionally biased region" description="Acidic residues" evidence="8">
    <location>
        <begin position="102"/>
        <end position="113"/>
    </location>
</feature>
<evidence type="ECO:0000313" key="10">
    <source>
        <dbReference type="Proteomes" id="UP000504637"/>
    </source>
</evidence>
<name>A0A6J3LY48_9PEZI</name>
<feature type="region of interest" description="Disordered" evidence="8">
    <location>
        <begin position="337"/>
        <end position="361"/>
    </location>
</feature>
<dbReference type="InterPro" id="IPR026590">
    <property type="entry name" value="Ssirtuin_cat_dom"/>
</dbReference>
<feature type="compositionally biased region" description="Pro residues" evidence="8">
    <location>
        <begin position="407"/>
        <end position="416"/>
    </location>
</feature>
<dbReference type="InterPro" id="IPR003000">
    <property type="entry name" value="Sirtuin"/>
</dbReference>
<dbReference type="Gene3D" id="3.30.1600.10">
    <property type="entry name" value="SIR2/SIRT2 'Small Domain"/>
    <property type="match status" value="1"/>
</dbReference>
<evidence type="ECO:0000256" key="8">
    <source>
        <dbReference type="SAM" id="MobiDB-lite"/>
    </source>
</evidence>
<feature type="compositionally biased region" description="Low complexity" evidence="8">
    <location>
        <begin position="117"/>
        <end position="132"/>
    </location>
</feature>
<sequence>MGNDTSYPSSPNNFPPPALSSPTLPAVAKYITSGRAKRILVLAGAGISTSAGIPDFRSPGTGLYANLARLNLPYAEAVFDLGYFRKDPVPFWTLARELFYPEEEEEDEDEEADATASTSLPTRDPPSTTRPTNPKPKTRFRPTLTHSFLHLLSRKNLLSQVITQNIDGLERAAGVPEPLLVEAHGTFATQRCIECKAPQSAAEMHAALRRDAIPRCSSPSPSSPSPPDAPPCGGLVKPDITFFGEGLPGGFFAARERVRDADLALVMGTSLTVYPFASLPGLVGRDVPRVLINRDRVGDFGAVRDDVLVLGECDDGVRRLCRECGWEEELLAVWAETEGMGGKGETTEREGERERELSPDERLEREIGELTREVERTLDLSRGLTERVLREGDVDGKRGDTSGRSPVPSPPPPPPSHDNLDHVFLGRSRTSPDGTQREPSG</sequence>
<evidence type="ECO:0000256" key="7">
    <source>
        <dbReference type="PROSITE-ProRule" id="PRU00236"/>
    </source>
</evidence>
<keyword evidence="5 7" id="KW-0862">Zinc</keyword>
<evidence type="ECO:0000256" key="5">
    <source>
        <dbReference type="ARBA" id="ARBA00022833"/>
    </source>
</evidence>
<feature type="binding site" evidence="7">
    <location>
        <position position="195"/>
    </location>
    <ligand>
        <name>Zn(2+)</name>
        <dbReference type="ChEBI" id="CHEBI:29105"/>
    </ligand>
</feature>
<feature type="binding site" evidence="7">
    <location>
        <position position="232"/>
    </location>
    <ligand>
        <name>Zn(2+)</name>
        <dbReference type="ChEBI" id="CHEBI:29105"/>
    </ligand>
</feature>
<evidence type="ECO:0000256" key="4">
    <source>
        <dbReference type="ARBA" id="ARBA00022723"/>
    </source>
</evidence>
<dbReference type="SUPFAM" id="SSF52467">
    <property type="entry name" value="DHS-like NAD/FAD-binding domain"/>
    <property type="match status" value="1"/>
</dbReference>
<dbReference type="GO" id="GO:0005634">
    <property type="term" value="C:nucleus"/>
    <property type="evidence" value="ECO:0007669"/>
    <property type="project" value="TreeGrafter"/>
</dbReference>
<feature type="binding site" evidence="7">
    <location>
        <position position="192"/>
    </location>
    <ligand>
        <name>Zn(2+)</name>
        <dbReference type="ChEBI" id="CHEBI:29105"/>
    </ligand>
</feature>
<gene>
    <name evidence="11" type="ORF">K489DRAFT_382619</name>
</gene>
<organism evidence="11">
    <name type="scientific">Dissoconium aciculare CBS 342.82</name>
    <dbReference type="NCBI Taxonomy" id="1314786"/>
    <lineage>
        <taxon>Eukaryota</taxon>
        <taxon>Fungi</taxon>
        <taxon>Dikarya</taxon>
        <taxon>Ascomycota</taxon>
        <taxon>Pezizomycotina</taxon>
        <taxon>Dothideomycetes</taxon>
        <taxon>Dothideomycetidae</taxon>
        <taxon>Mycosphaerellales</taxon>
        <taxon>Dissoconiaceae</taxon>
        <taxon>Dissoconium</taxon>
    </lineage>
</organism>
<evidence type="ECO:0000256" key="6">
    <source>
        <dbReference type="ARBA" id="ARBA00023027"/>
    </source>
</evidence>
<feature type="region of interest" description="Disordered" evidence="8">
    <location>
        <begin position="376"/>
        <end position="441"/>
    </location>
</feature>
<accession>A0A6J3LY48</accession>
<feature type="binding site" evidence="7">
    <location>
        <position position="216"/>
    </location>
    <ligand>
        <name>Zn(2+)</name>
        <dbReference type="ChEBI" id="CHEBI:29105"/>
    </ligand>
</feature>
<dbReference type="OrthoDB" id="420264at2759"/>
<dbReference type="PANTHER" id="PTHR11085:SF6">
    <property type="entry name" value="NAD-DEPENDENT PROTEIN DEACETYLASE SIRTUIN-2"/>
    <property type="match status" value="1"/>
</dbReference>
<evidence type="ECO:0000259" key="9">
    <source>
        <dbReference type="PROSITE" id="PS50305"/>
    </source>
</evidence>
<reference evidence="11" key="2">
    <citation type="submission" date="2020-04" db="EMBL/GenBank/DDBJ databases">
        <authorList>
            <consortium name="NCBI Genome Project"/>
        </authorList>
    </citation>
    <scope>NUCLEOTIDE SEQUENCE</scope>
    <source>
        <strain evidence="11">CBS 342.82</strain>
    </source>
</reference>
<dbReference type="InterPro" id="IPR050134">
    <property type="entry name" value="NAD-dep_sirtuin_deacylases"/>
</dbReference>
<reference evidence="11" key="3">
    <citation type="submission" date="2025-08" db="UniProtKB">
        <authorList>
            <consortium name="RefSeq"/>
        </authorList>
    </citation>
    <scope>IDENTIFICATION</scope>
    <source>
        <strain evidence="11">CBS 342.82</strain>
    </source>
</reference>
<dbReference type="PANTHER" id="PTHR11085">
    <property type="entry name" value="NAD-DEPENDENT PROTEIN DEACYLASE SIRTUIN-5, MITOCHONDRIAL-RELATED"/>
    <property type="match status" value="1"/>
</dbReference>
<feature type="compositionally biased region" description="Basic and acidic residues" evidence="8">
    <location>
        <begin position="376"/>
        <end position="401"/>
    </location>
</feature>
<reference evidence="11" key="1">
    <citation type="submission" date="2020-01" db="EMBL/GenBank/DDBJ databases">
        <authorList>
            <consortium name="DOE Joint Genome Institute"/>
            <person name="Haridas S."/>
            <person name="Albert R."/>
            <person name="Binder M."/>
            <person name="Bloem J."/>
            <person name="Labutti K."/>
            <person name="Salamov A."/>
            <person name="Andreopoulos B."/>
            <person name="Baker S.E."/>
            <person name="Barry K."/>
            <person name="Bills G."/>
            <person name="Bluhm B.H."/>
            <person name="Cannon C."/>
            <person name="Castanera R."/>
            <person name="Culley D.E."/>
            <person name="Daum C."/>
            <person name="Ezra D."/>
            <person name="Gonzalez J.B."/>
            <person name="Henrissat B."/>
            <person name="Kuo A."/>
            <person name="Liang C."/>
            <person name="Lipzen A."/>
            <person name="Lutzoni F."/>
            <person name="Magnuson J."/>
            <person name="Mondo S."/>
            <person name="Nolan M."/>
            <person name="Ohm R."/>
            <person name="Pangilinan J."/>
            <person name="Park H.-J."/>
            <person name="Ramirez L."/>
            <person name="Alfaro M."/>
            <person name="Sun H."/>
            <person name="Tritt A."/>
            <person name="Yoshinaga Y."/>
            <person name="Zwiers L.-H."/>
            <person name="Turgeon B.G."/>
            <person name="Goodwin S.B."/>
            <person name="Spatafora J.W."/>
            <person name="Crous P.W."/>
            <person name="Grigoriev I.V."/>
        </authorList>
    </citation>
    <scope>NUCLEOTIDE SEQUENCE</scope>
    <source>
        <strain evidence="11">CBS 342.82</strain>
    </source>
</reference>
<dbReference type="GO" id="GO:0017136">
    <property type="term" value="F:histone deacetylase activity, NAD-dependent"/>
    <property type="evidence" value="ECO:0007669"/>
    <property type="project" value="TreeGrafter"/>
</dbReference>
<comment type="cofactor">
    <cofactor evidence="1">
        <name>Zn(2+)</name>
        <dbReference type="ChEBI" id="CHEBI:29105"/>
    </cofactor>
</comment>
<feature type="active site" description="Proton acceptor" evidence="7">
    <location>
        <position position="184"/>
    </location>
</feature>
<comment type="similarity">
    <text evidence="2">Belongs to the sirtuin family. Class I subfamily.</text>
</comment>
<dbReference type="GO" id="GO:0070403">
    <property type="term" value="F:NAD+ binding"/>
    <property type="evidence" value="ECO:0007669"/>
    <property type="project" value="InterPro"/>
</dbReference>
<dbReference type="RefSeq" id="XP_033457722.1">
    <property type="nucleotide sequence ID" value="XM_033605420.1"/>
</dbReference>
<dbReference type="AlphaFoldDB" id="A0A6J3LY48"/>
<proteinExistence type="inferred from homology"/>
<keyword evidence="10" id="KW-1185">Reference proteome</keyword>
<keyword evidence="4 7" id="KW-0479">Metal-binding</keyword>
<keyword evidence="6" id="KW-0520">NAD</keyword>
<feature type="compositionally biased region" description="Polar residues" evidence="8">
    <location>
        <begin position="428"/>
        <end position="441"/>
    </location>
</feature>
<feature type="domain" description="Deacetylase sirtuin-type" evidence="9">
    <location>
        <begin position="17"/>
        <end position="327"/>
    </location>
</feature>
<dbReference type="Proteomes" id="UP000504637">
    <property type="component" value="Unplaced"/>
</dbReference>
<dbReference type="GO" id="GO:0046872">
    <property type="term" value="F:metal ion binding"/>
    <property type="evidence" value="ECO:0007669"/>
    <property type="project" value="UniProtKB-KW"/>
</dbReference>
<dbReference type="Pfam" id="PF02146">
    <property type="entry name" value="SIR2"/>
    <property type="match status" value="2"/>
</dbReference>
<dbReference type="Gene3D" id="3.40.50.1220">
    <property type="entry name" value="TPP-binding domain"/>
    <property type="match status" value="1"/>
</dbReference>
<evidence type="ECO:0000256" key="1">
    <source>
        <dbReference type="ARBA" id="ARBA00001947"/>
    </source>
</evidence>
<evidence type="ECO:0000313" key="11">
    <source>
        <dbReference type="RefSeq" id="XP_033457722.1"/>
    </source>
</evidence>
<evidence type="ECO:0000256" key="2">
    <source>
        <dbReference type="ARBA" id="ARBA00006924"/>
    </source>
</evidence>
<dbReference type="GeneID" id="54363220"/>